<reference evidence="2 3" key="2">
    <citation type="journal article" date="2015" name="Eukaryot. Cell">
        <title>Asexual propagation of a virulent clone complex in a human and feline outbreak of sporotrichosis.</title>
        <authorList>
            <person name="Teixeira Mde M."/>
            <person name="Rodrigues A.M."/>
            <person name="Tsui C.K."/>
            <person name="de Almeida L.G."/>
            <person name="Van Diepeningen A.D."/>
            <person name="van den Ende B.G."/>
            <person name="Fernandes G.F."/>
            <person name="Kano R."/>
            <person name="Hamelin R.C."/>
            <person name="Lopes-Bezerra L.M."/>
            <person name="Vasconcelos A.T."/>
            <person name="de Hoog S."/>
            <person name="de Camargo Z.P."/>
            <person name="Felipe M.S."/>
        </authorList>
    </citation>
    <scope>NUCLEOTIDE SEQUENCE [LARGE SCALE GENOMIC DNA]</scope>
    <source>
        <strain evidence="2 3">1099-18</strain>
    </source>
</reference>
<evidence type="ECO:0000313" key="2">
    <source>
        <dbReference type="EMBL" id="KJR81990.1"/>
    </source>
</evidence>
<comment type="caution">
    <text evidence="2">The sequence shown here is derived from an EMBL/GenBank/DDBJ whole genome shotgun (WGS) entry which is preliminary data.</text>
</comment>
<feature type="signal peptide" evidence="1">
    <location>
        <begin position="1"/>
        <end position="20"/>
    </location>
</feature>
<protein>
    <submittedName>
        <fullName evidence="2">Uncharacterized protein</fullName>
    </submittedName>
</protein>
<evidence type="ECO:0000256" key="1">
    <source>
        <dbReference type="SAM" id="SignalP"/>
    </source>
</evidence>
<organism evidence="2 3">
    <name type="scientific">Sporothrix schenckii 1099-18</name>
    <dbReference type="NCBI Taxonomy" id="1397361"/>
    <lineage>
        <taxon>Eukaryota</taxon>
        <taxon>Fungi</taxon>
        <taxon>Dikarya</taxon>
        <taxon>Ascomycota</taxon>
        <taxon>Pezizomycotina</taxon>
        <taxon>Sordariomycetes</taxon>
        <taxon>Sordariomycetidae</taxon>
        <taxon>Ophiostomatales</taxon>
        <taxon>Ophiostomataceae</taxon>
        <taxon>Sporothrix</taxon>
    </lineage>
</organism>
<evidence type="ECO:0000313" key="3">
    <source>
        <dbReference type="Proteomes" id="UP000033710"/>
    </source>
</evidence>
<gene>
    <name evidence="2" type="ORF">SPSK_03748</name>
</gene>
<accession>A0A0F2LZR8</accession>
<dbReference type="Proteomes" id="UP000033710">
    <property type="component" value="Unassembled WGS sequence"/>
</dbReference>
<keyword evidence="1" id="KW-0732">Signal</keyword>
<dbReference type="EMBL" id="AXCR01000010">
    <property type="protein sequence ID" value="KJR81990.1"/>
    <property type="molecule type" value="Genomic_DNA"/>
</dbReference>
<sequence length="86" mass="8961">METVVAILAVLCLLAQLTASALVSTPGPVQEPSSTDSASLVLMPPSDALQLQSTVVQNKSSRRHETVTPCTPCTPLFAAHVVSFSL</sequence>
<name>A0A0F2LZR8_SPOSC</name>
<dbReference type="GeneID" id="27665859"/>
<dbReference type="AlphaFoldDB" id="A0A0F2LZR8"/>
<proteinExistence type="predicted"/>
<dbReference type="KEGG" id="ssck:SPSK_03748"/>
<reference evidence="2 3" key="1">
    <citation type="journal article" date="2014" name="BMC Genomics">
        <title>Comparative genomics of the major fungal agents of human and animal Sporotrichosis: Sporothrix schenckii and Sporothrix brasiliensis.</title>
        <authorList>
            <person name="Teixeira M.M."/>
            <person name="de Almeida L.G."/>
            <person name="Kubitschek-Barreira P."/>
            <person name="Alves F.L."/>
            <person name="Kioshima E.S."/>
            <person name="Abadio A.K."/>
            <person name="Fernandes L."/>
            <person name="Derengowski L.S."/>
            <person name="Ferreira K.S."/>
            <person name="Souza R.C."/>
            <person name="Ruiz J.C."/>
            <person name="de Andrade N.C."/>
            <person name="Paes H.C."/>
            <person name="Nicola A.M."/>
            <person name="Albuquerque P."/>
            <person name="Gerber A.L."/>
            <person name="Martins V.P."/>
            <person name="Peconick L.D."/>
            <person name="Neto A.V."/>
            <person name="Chaucanez C.B."/>
            <person name="Silva P.A."/>
            <person name="Cunha O.L."/>
            <person name="de Oliveira F.F."/>
            <person name="dos Santos T.C."/>
            <person name="Barros A.L."/>
            <person name="Soares M.A."/>
            <person name="de Oliveira L.M."/>
            <person name="Marini M.M."/>
            <person name="Villalobos-Duno H."/>
            <person name="Cunha M.M."/>
            <person name="de Hoog S."/>
            <person name="da Silveira J.F."/>
            <person name="Henrissat B."/>
            <person name="Nino-Vega G.A."/>
            <person name="Cisalpino P.S."/>
            <person name="Mora-Montes H.M."/>
            <person name="Almeida S.R."/>
            <person name="Stajich J.E."/>
            <person name="Lopes-Bezerra L.M."/>
            <person name="Vasconcelos A.T."/>
            <person name="Felipe M.S."/>
        </authorList>
    </citation>
    <scope>NUCLEOTIDE SEQUENCE [LARGE SCALE GENOMIC DNA]</scope>
    <source>
        <strain evidence="2 3">1099-18</strain>
    </source>
</reference>
<dbReference type="VEuPathDB" id="FungiDB:SPSK_03748"/>
<feature type="chain" id="PRO_5002454756" evidence="1">
    <location>
        <begin position="21"/>
        <end position="86"/>
    </location>
</feature>
<dbReference type="RefSeq" id="XP_016584666.1">
    <property type="nucleotide sequence ID" value="XM_016730582.1"/>
</dbReference>